<sequence>MACSSPLFGTLFNTDMFSPHFLSYAFRGGEERSRHSDQRRRHRQLQRERRAERQHKQRAAAGDFKFVVGAPGADADPDVTDDHCASMKVEMSSCFQSLSSKPTEPVSHPAAGGERVSTGDDRVDFHRQLARLVRMGSSEHLSSAEHQRKRSREDVRYQSELQDVLWLALQAYLSGDTMHATDQALCLQRAQLPALVQRVLAFRFERQPAAGAEPRCDGCLDVWCRTCLDAQRRALSEVSTLMEAVDGAERLYPSGKKLREQQPAFCDAEFRRRLKTLFVWHNLTSQLWMRMRIIRQYLKGMGAGHLPWPELEPTQSPPAPSPSDSVSSREHPPPAAGREVFSPPQDRPPPAAVPVPPPRVKFELSVSESSASANPSDSSSSNTSEGRAMEREPAAAPLHWSVSSTSVCSASETTANGDSKTPYRRCVEKLLKTKGLKKTITKLISHLGSALNQTQAALLPPEEQRGGGSPGAGEVLTSGDASSLGLDDHTAAELREFGEGSVTAAQLALPSFKAVYVWLSLVPLEVTHECVKIRLQQQPKEPSPLSIRQLIAECKEALKAAVLVRGVFVRRMRAIRPQAGAERCVARLDQAVETFDADVKEMLEVYLRYIKQLLLMMQGEIEVSAAQKSLLEEEWTLCKHICPHIAGGEAIAGRNFCFLVSDILPTIGDLLENGIDACIASLQRSSSGDGGREPLYGSRSSTLNTLREFRVLFQEAQDRALKVLLFAKLLRRDLEIAAEFSIQCGAQAILDRLAETGHVRVIAPHSQDHIIFIPGSICMERQYVWQLLDMTLSRQDSRRPVDVGYLVLMACDDCGDVEQLWRGTTIHLEPTAETTITLSYVEVKGLLLVVNNTSHLARAREPFQRAMGACLTLERDETPPNRAITDALEELKEEALKLRLVVADSVALVEEKCSAILADPGATSLAARCREVVQQCFKFAFEYHRELVRLITGSRRPEVAPALISVARQWMRYVVEYCPRGQGLRPRWAKDGFDFVSLCTEPQHTLHLEEEEFKTLQREVTHCMRHIKGLAWSVSSSPLGTAAAAAAVGSRSSSPSDPSRPLYRSSRSLPPPGETPRPDARTAVGVPAELHSPTASRRDSADRPLGDLGSPVGSAPSLTPGSPVVSRAAGLGHRTGSVSPSRLSLDGLSLVSPLERARLAVLELDERRDEALRDHRRIGHVSERRADRVHIKAKTVGFTWQMGFLIGEWLCSADWQTGGGSN</sequence>
<feature type="compositionally biased region" description="Basic and acidic residues" evidence="1">
    <location>
        <begin position="1096"/>
        <end position="1105"/>
    </location>
</feature>
<feature type="region of interest" description="Disordered" evidence="1">
    <location>
        <begin position="1047"/>
        <end position="1142"/>
    </location>
</feature>
<dbReference type="GO" id="GO:0016301">
    <property type="term" value="F:kinase activity"/>
    <property type="evidence" value="ECO:0007669"/>
    <property type="project" value="UniProtKB-KW"/>
</dbReference>
<feature type="compositionally biased region" description="Low complexity" evidence="1">
    <location>
        <begin position="1047"/>
        <end position="1068"/>
    </location>
</feature>
<feature type="region of interest" description="Disordered" evidence="1">
    <location>
        <begin position="460"/>
        <end position="482"/>
    </location>
</feature>
<evidence type="ECO:0000313" key="4">
    <source>
        <dbReference type="Proteomes" id="UP000440578"/>
    </source>
</evidence>
<dbReference type="InterPro" id="IPR045801">
    <property type="entry name" value="MEKK4_N"/>
</dbReference>
<organism evidence="3 4">
    <name type="scientific">Amphibalanus amphitrite</name>
    <name type="common">Striped barnacle</name>
    <name type="synonym">Balanus amphitrite</name>
    <dbReference type="NCBI Taxonomy" id="1232801"/>
    <lineage>
        <taxon>Eukaryota</taxon>
        <taxon>Metazoa</taxon>
        <taxon>Ecdysozoa</taxon>
        <taxon>Arthropoda</taxon>
        <taxon>Crustacea</taxon>
        <taxon>Multicrustacea</taxon>
        <taxon>Cirripedia</taxon>
        <taxon>Thoracica</taxon>
        <taxon>Thoracicalcarea</taxon>
        <taxon>Balanomorpha</taxon>
        <taxon>Balanoidea</taxon>
        <taxon>Balanidae</taxon>
        <taxon>Amphibalaninae</taxon>
        <taxon>Amphibalanus</taxon>
    </lineage>
</organism>
<dbReference type="AlphaFoldDB" id="A0A6A4WB49"/>
<dbReference type="Proteomes" id="UP000440578">
    <property type="component" value="Unassembled WGS sequence"/>
</dbReference>
<keyword evidence="3" id="KW-0808">Transferase</keyword>
<keyword evidence="4" id="KW-1185">Reference proteome</keyword>
<feature type="region of interest" description="Disordered" evidence="1">
    <location>
        <begin position="98"/>
        <end position="119"/>
    </location>
</feature>
<dbReference type="GO" id="GO:0000165">
    <property type="term" value="P:MAPK cascade"/>
    <property type="evidence" value="ECO:0007669"/>
    <property type="project" value="InterPro"/>
</dbReference>
<feature type="compositionally biased region" description="Pro residues" evidence="1">
    <location>
        <begin position="345"/>
        <end position="359"/>
    </location>
</feature>
<comment type="caution">
    <text evidence="3">The sequence shown here is derived from an EMBL/GenBank/DDBJ whole genome shotgun (WGS) entry which is preliminary data.</text>
</comment>
<feature type="region of interest" description="Disordered" evidence="1">
    <location>
        <begin position="308"/>
        <end position="394"/>
    </location>
</feature>
<dbReference type="Pfam" id="PF19431">
    <property type="entry name" value="MEKK4_N"/>
    <property type="match status" value="1"/>
</dbReference>
<gene>
    <name evidence="3" type="primary">Map3k4_0</name>
    <name evidence="3" type="ORF">FJT64_027937</name>
</gene>
<evidence type="ECO:0000259" key="2">
    <source>
        <dbReference type="Pfam" id="PF19431"/>
    </source>
</evidence>
<feature type="domain" description="Mitogen-activated protein kinase kinase kinase N-terminal" evidence="2">
    <location>
        <begin position="33"/>
        <end position="1096"/>
    </location>
</feature>
<name>A0A6A4WB49_AMPAM</name>
<dbReference type="EMBL" id="VIIS01001378">
    <property type="protein sequence ID" value="KAF0299288.1"/>
    <property type="molecule type" value="Genomic_DNA"/>
</dbReference>
<reference evidence="3 4" key="1">
    <citation type="submission" date="2019-07" db="EMBL/GenBank/DDBJ databases">
        <title>Draft genome assembly of a fouling barnacle, Amphibalanus amphitrite (Darwin, 1854): The first reference genome for Thecostraca.</title>
        <authorList>
            <person name="Kim W."/>
        </authorList>
    </citation>
    <scope>NUCLEOTIDE SEQUENCE [LARGE SCALE GENOMIC DNA]</scope>
    <source>
        <strain evidence="3">SNU_AA5</strain>
        <tissue evidence="3">Soma without cirri and trophi</tissue>
    </source>
</reference>
<accession>A0A6A4WB49</accession>
<dbReference type="OrthoDB" id="248923at2759"/>
<evidence type="ECO:0000256" key="1">
    <source>
        <dbReference type="SAM" id="MobiDB-lite"/>
    </source>
</evidence>
<protein>
    <submittedName>
        <fullName evidence="3">Mitogen-activated protein kinase kinase kinase 4</fullName>
    </submittedName>
</protein>
<feature type="region of interest" description="Disordered" evidence="1">
    <location>
        <begin position="29"/>
        <end position="64"/>
    </location>
</feature>
<evidence type="ECO:0000313" key="3">
    <source>
        <dbReference type="EMBL" id="KAF0299288.1"/>
    </source>
</evidence>
<feature type="compositionally biased region" description="Low complexity" evidence="1">
    <location>
        <begin position="365"/>
        <end position="385"/>
    </location>
</feature>
<keyword evidence="3" id="KW-0418">Kinase</keyword>
<proteinExistence type="predicted"/>